<keyword evidence="4" id="KW-0472">Membrane</keyword>
<dbReference type="GO" id="GO:0035312">
    <property type="term" value="F:5'-3' DNA exonuclease activity"/>
    <property type="evidence" value="ECO:0007669"/>
    <property type="project" value="TreeGrafter"/>
</dbReference>
<dbReference type="OrthoDB" id="262529at2759"/>
<evidence type="ECO:0000256" key="3">
    <source>
        <dbReference type="ARBA" id="ARBA00022839"/>
    </source>
</evidence>
<dbReference type="Proteomes" id="UP000271098">
    <property type="component" value="Unassembled WGS sequence"/>
</dbReference>
<dbReference type="WBParaSite" id="GPUH_0002373501-mRNA-1">
    <property type="protein sequence ID" value="GPUH_0002373501-mRNA-1"/>
    <property type="gene ID" value="GPUH_0002373501"/>
</dbReference>
<sequence length="234" mass="26623">MYPQAQGALIDEFIAVDNFTNGSAQYRFLTHANVLLDGLSDREWRTGTIYCSPLTAQLLPVVIRSQGRPVPWRFLKSLQLNVWHHMNGFSVMLLDANHIPGSVILILEGARISEGRVLFAGNCRLDTRFYENRRIMPILQRKQFGTVYMHNKSSSIPEHLEYPGRNESLTRAVTLLRELATGGANPIVILVPELGFEKFLADVAKQLQVLNMPLNLFGFVYFIFLLCRMNSRNN</sequence>
<reference evidence="5 6" key="2">
    <citation type="submission" date="2018-11" db="EMBL/GenBank/DDBJ databases">
        <authorList>
            <consortium name="Pathogen Informatics"/>
        </authorList>
    </citation>
    <scope>NUCLEOTIDE SEQUENCE [LARGE SCALE GENOMIC DNA]</scope>
</reference>
<keyword evidence="2" id="KW-0378">Hydrolase</keyword>
<evidence type="ECO:0000256" key="4">
    <source>
        <dbReference type="SAM" id="Phobius"/>
    </source>
</evidence>
<evidence type="ECO:0000256" key="1">
    <source>
        <dbReference type="ARBA" id="ARBA00022722"/>
    </source>
</evidence>
<gene>
    <name evidence="5" type="ORF">GPUH_LOCUS23705</name>
</gene>
<proteinExistence type="predicted"/>
<dbReference type="Gene3D" id="3.60.15.10">
    <property type="entry name" value="Ribonuclease Z/Hydroxyacylglutathione hydrolase-like"/>
    <property type="match status" value="1"/>
</dbReference>
<reference evidence="7" key="1">
    <citation type="submission" date="2016-06" db="UniProtKB">
        <authorList>
            <consortium name="WormBaseParasite"/>
        </authorList>
    </citation>
    <scope>IDENTIFICATION</scope>
</reference>
<dbReference type="GO" id="GO:0000723">
    <property type="term" value="P:telomere maintenance"/>
    <property type="evidence" value="ECO:0007669"/>
    <property type="project" value="TreeGrafter"/>
</dbReference>
<dbReference type="GO" id="GO:0036297">
    <property type="term" value="P:interstrand cross-link repair"/>
    <property type="evidence" value="ECO:0007669"/>
    <property type="project" value="TreeGrafter"/>
</dbReference>
<name>A0A183ERW4_9BILA</name>
<feature type="transmembrane region" description="Helical" evidence="4">
    <location>
        <begin position="209"/>
        <end position="227"/>
    </location>
</feature>
<dbReference type="AlphaFoldDB" id="A0A183ERW4"/>
<dbReference type="PANTHER" id="PTHR23240">
    <property type="entry name" value="DNA CROSS-LINK REPAIR PROTEIN PSO2/SNM1-RELATED"/>
    <property type="match status" value="1"/>
</dbReference>
<evidence type="ECO:0000313" key="6">
    <source>
        <dbReference type="Proteomes" id="UP000271098"/>
    </source>
</evidence>
<dbReference type="SUPFAM" id="SSF56281">
    <property type="entry name" value="Metallo-hydrolase/oxidoreductase"/>
    <property type="match status" value="1"/>
</dbReference>
<dbReference type="EMBL" id="UYRT01098671">
    <property type="protein sequence ID" value="VDN41841.1"/>
    <property type="molecule type" value="Genomic_DNA"/>
</dbReference>
<keyword evidence="4" id="KW-0812">Transmembrane</keyword>
<keyword evidence="6" id="KW-1185">Reference proteome</keyword>
<keyword evidence="3" id="KW-0269">Exonuclease</keyword>
<keyword evidence="4" id="KW-1133">Transmembrane helix</keyword>
<organism evidence="7">
    <name type="scientific">Gongylonema pulchrum</name>
    <dbReference type="NCBI Taxonomy" id="637853"/>
    <lineage>
        <taxon>Eukaryota</taxon>
        <taxon>Metazoa</taxon>
        <taxon>Ecdysozoa</taxon>
        <taxon>Nematoda</taxon>
        <taxon>Chromadorea</taxon>
        <taxon>Rhabditida</taxon>
        <taxon>Spirurina</taxon>
        <taxon>Spiruromorpha</taxon>
        <taxon>Spiruroidea</taxon>
        <taxon>Gongylonematidae</taxon>
        <taxon>Gongylonema</taxon>
    </lineage>
</organism>
<dbReference type="GO" id="GO:0003684">
    <property type="term" value="F:damaged DNA binding"/>
    <property type="evidence" value="ECO:0007669"/>
    <property type="project" value="TreeGrafter"/>
</dbReference>
<evidence type="ECO:0000313" key="5">
    <source>
        <dbReference type="EMBL" id="VDN41841.1"/>
    </source>
</evidence>
<dbReference type="InterPro" id="IPR036866">
    <property type="entry name" value="RibonucZ/Hydroxyglut_hydro"/>
</dbReference>
<dbReference type="PANTHER" id="PTHR23240:SF8">
    <property type="entry name" value="PROTEIN ARTEMIS"/>
    <property type="match status" value="1"/>
</dbReference>
<evidence type="ECO:0000313" key="7">
    <source>
        <dbReference type="WBParaSite" id="GPUH_0002373501-mRNA-1"/>
    </source>
</evidence>
<accession>A0A183ERW4</accession>
<protein>
    <submittedName>
        <fullName evidence="7">Beta-Casp domain-containing protein</fullName>
    </submittedName>
</protein>
<dbReference type="Gene3D" id="3.40.50.12650">
    <property type="match status" value="1"/>
</dbReference>
<keyword evidence="1" id="KW-0540">Nuclease</keyword>
<dbReference type="GO" id="GO:0006303">
    <property type="term" value="P:double-strand break repair via nonhomologous end joining"/>
    <property type="evidence" value="ECO:0007669"/>
    <property type="project" value="TreeGrafter"/>
</dbReference>
<evidence type="ECO:0000256" key="2">
    <source>
        <dbReference type="ARBA" id="ARBA00022801"/>
    </source>
</evidence>